<organism evidence="3 4">
    <name type="scientific">Stephania yunnanensis</name>
    <dbReference type="NCBI Taxonomy" id="152371"/>
    <lineage>
        <taxon>Eukaryota</taxon>
        <taxon>Viridiplantae</taxon>
        <taxon>Streptophyta</taxon>
        <taxon>Embryophyta</taxon>
        <taxon>Tracheophyta</taxon>
        <taxon>Spermatophyta</taxon>
        <taxon>Magnoliopsida</taxon>
        <taxon>Ranunculales</taxon>
        <taxon>Menispermaceae</taxon>
        <taxon>Menispermoideae</taxon>
        <taxon>Cissampelideae</taxon>
        <taxon>Stephania</taxon>
    </lineage>
</organism>
<feature type="compositionally biased region" description="Basic and acidic residues" evidence="1">
    <location>
        <begin position="148"/>
        <end position="158"/>
    </location>
</feature>
<proteinExistence type="predicted"/>
<sequence>MKTAACLSPDCLTLSSLSIISLSCLWSLVSLARLDRRTKKSKIDTVRGTSIKDETLKRRNHDARQVRIRRHELGSLVAVALPKATGLLRASPSRIHTTGDKSSSMQRRRCTTTVQWSRVAPVLRAALEGFVGGQQFSGPLGSSSGEGRGSKMRNDKGWPECNVIREEGDYGDLDGDRGISRRCQALIAFFGVRVAFYRVLLILWGLVGLIRLKLL</sequence>
<dbReference type="PROSITE" id="PS51257">
    <property type="entry name" value="PROKAR_LIPOPROTEIN"/>
    <property type="match status" value="1"/>
</dbReference>
<gene>
    <name evidence="3" type="ORF">Syun_011993</name>
</gene>
<protein>
    <submittedName>
        <fullName evidence="3">Uncharacterized protein</fullName>
    </submittedName>
</protein>
<feature type="region of interest" description="Disordered" evidence="1">
    <location>
        <begin position="138"/>
        <end position="158"/>
    </location>
</feature>
<keyword evidence="4" id="KW-1185">Reference proteome</keyword>
<evidence type="ECO:0000256" key="1">
    <source>
        <dbReference type="SAM" id="MobiDB-lite"/>
    </source>
</evidence>
<evidence type="ECO:0000313" key="3">
    <source>
        <dbReference type="EMBL" id="KAK9142593.1"/>
    </source>
</evidence>
<keyword evidence="2" id="KW-1133">Transmembrane helix</keyword>
<name>A0AAP0JZX4_9MAGN</name>
<feature type="transmembrane region" description="Helical" evidence="2">
    <location>
        <begin position="186"/>
        <end position="210"/>
    </location>
</feature>
<feature type="transmembrane region" description="Helical" evidence="2">
    <location>
        <begin position="12"/>
        <end position="32"/>
    </location>
</feature>
<accession>A0AAP0JZX4</accession>
<dbReference type="EMBL" id="JBBNAF010000005">
    <property type="protein sequence ID" value="KAK9142593.1"/>
    <property type="molecule type" value="Genomic_DNA"/>
</dbReference>
<evidence type="ECO:0000313" key="4">
    <source>
        <dbReference type="Proteomes" id="UP001420932"/>
    </source>
</evidence>
<dbReference type="Proteomes" id="UP001420932">
    <property type="component" value="Unassembled WGS sequence"/>
</dbReference>
<reference evidence="3 4" key="1">
    <citation type="submission" date="2024-01" db="EMBL/GenBank/DDBJ databases">
        <title>Genome assemblies of Stephania.</title>
        <authorList>
            <person name="Yang L."/>
        </authorList>
    </citation>
    <scope>NUCLEOTIDE SEQUENCE [LARGE SCALE GENOMIC DNA]</scope>
    <source>
        <strain evidence="3">YNDBR</strain>
        <tissue evidence="3">Leaf</tissue>
    </source>
</reference>
<dbReference type="AlphaFoldDB" id="A0AAP0JZX4"/>
<keyword evidence="2" id="KW-0472">Membrane</keyword>
<evidence type="ECO:0000256" key="2">
    <source>
        <dbReference type="SAM" id="Phobius"/>
    </source>
</evidence>
<keyword evidence="2" id="KW-0812">Transmembrane</keyword>
<comment type="caution">
    <text evidence="3">The sequence shown here is derived from an EMBL/GenBank/DDBJ whole genome shotgun (WGS) entry which is preliminary data.</text>
</comment>